<evidence type="ECO:0000256" key="2">
    <source>
        <dbReference type="ARBA" id="ARBA00022801"/>
    </source>
</evidence>
<dbReference type="InterPro" id="IPR036852">
    <property type="entry name" value="Peptidase_S8/S53_dom_sf"/>
</dbReference>
<protein>
    <submittedName>
        <fullName evidence="5">S8 family serine peptidase</fullName>
    </submittedName>
</protein>
<dbReference type="PROSITE" id="PS00138">
    <property type="entry name" value="SUBTILASE_SER"/>
    <property type="match status" value="1"/>
</dbReference>
<sequence length="755" mass="83766">MAENINSPLLNPIVALLKSPTPSAIKGGGKSRANIVQSRLQEQKKKLVEDLRLVSENIDRVVSHADHIHVIARMFDDSFAPSYTPDDLFIPEAGARIIAPTNDGYLIELDMRSISKLIERVSISNTINQMVDVSRVKGINIFSEKDLLRNRDLNDIWNKSKENKLHPFNIWLMPFFKEKSKDSVVNKILNLYNDGAIHAGYPEFDVSDNDHDNDKVRVGDKGVLVPEIFVNAIRKYKSTGNASLTVLVKEKNNLESLLSCSAVYRIEPVSQVSANEIPPGVGPEPTPPINKSSDLPTVVVIDGGCSAKSYEPLNILRLSPLISDVDADKKHGNQIVSVICHGYAWNNNLSLPHLECNFISAQAIAKRSVLKQPTSDQFIMYLRKVAQESSGKSKVWNLSFNEGAPSLNESEISYLGHKINEIAREFDILPVISIGNVSENNPSKILCPPADCEAAVTVSGRIADSEGKPYTSCPYSLKGPAPAGMKKPELSWFSKLRVLGGTIETGTSYSAPLISAIAAHTFANLKKPTPDLVRALLINRTGQVYHDHSLGWGTPWEEETMPWLCKKGTVTLTWISKLKPGFAFYWNDIPLPPEMLLDGKLCGSISLTAVLKPKVSDTAGENYFSTRLECALQYLKLTETGLKVSNLLGTMRESKEKEHVSRTELSKWSPIRHHSRDFKRVSIENTSLRLYSRIFARDLYQYGMESHQELEGQEVAFVLTFKSSDSNSSIYDSMTQKLGAFVESAVINQGIDINL</sequence>
<dbReference type="OrthoDB" id="9768989at2"/>
<keyword evidence="1" id="KW-0645">Protease</keyword>
<keyword evidence="2" id="KW-0378">Hydrolase</keyword>
<evidence type="ECO:0000259" key="4">
    <source>
        <dbReference type="Pfam" id="PF00082"/>
    </source>
</evidence>
<dbReference type="Pfam" id="PF00082">
    <property type="entry name" value="Peptidase_S8"/>
    <property type="match status" value="1"/>
</dbReference>
<gene>
    <name evidence="5" type="ORF">Dpoa569_0003566</name>
</gene>
<dbReference type="EMBL" id="CP042220">
    <property type="protein sequence ID" value="QDX31522.1"/>
    <property type="molecule type" value="Genomic_DNA"/>
</dbReference>
<feature type="domain" description="Peptidase S8/S53" evidence="4">
    <location>
        <begin position="324"/>
        <end position="553"/>
    </location>
</feature>
<evidence type="ECO:0000313" key="5">
    <source>
        <dbReference type="EMBL" id="QDX31522.1"/>
    </source>
</evidence>
<dbReference type="GO" id="GO:0006508">
    <property type="term" value="P:proteolysis"/>
    <property type="evidence" value="ECO:0007669"/>
    <property type="project" value="UniProtKB-KW"/>
</dbReference>
<keyword evidence="6" id="KW-1185">Reference proteome</keyword>
<evidence type="ECO:0000313" key="6">
    <source>
        <dbReference type="Proteomes" id="UP000320591"/>
    </source>
</evidence>
<proteinExistence type="predicted"/>
<dbReference type="InterPro" id="IPR023828">
    <property type="entry name" value="Peptidase_S8_Ser-AS"/>
</dbReference>
<organism evidence="5 6">
    <name type="scientific">Dickeya poaceiphila</name>
    <dbReference type="NCBI Taxonomy" id="568768"/>
    <lineage>
        <taxon>Bacteria</taxon>
        <taxon>Pseudomonadati</taxon>
        <taxon>Pseudomonadota</taxon>
        <taxon>Gammaproteobacteria</taxon>
        <taxon>Enterobacterales</taxon>
        <taxon>Pectobacteriaceae</taxon>
        <taxon>Dickeya</taxon>
    </lineage>
</organism>
<dbReference type="GO" id="GO:0004252">
    <property type="term" value="F:serine-type endopeptidase activity"/>
    <property type="evidence" value="ECO:0007669"/>
    <property type="project" value="InterPro"/>
</dbReference>
<evidence type="ECO:0000256" key="1">
    <source>
        <dbReference type="ARBA" id="ARBA00022670"/>
    </source>
</evidence>
<evidence type="ECO:0000256" key="3">
    <source>
        <dbReference type="ARBA" id="ARBA00022825"/>
    </source>
</evidence>
<dbReference type="STRING" id="568768.GCA_000406125_00382"/>
<name>A0A5B8IAA5_9GAMM</name>
<dbReference type="Proteomes" id="UP000320591">
    <property type="component" value="Chromosome"/>
</dbReference>
<dbReference type="SUPFAM" id="SSF52743">
    <property type="entry name" value="Subtilisin-like"/>
    <property type="match status" value="1"/>
</dbReference>
<reference evidence="5 6" key="1">
    <citation type="journal article" date="2019" name="Environ. Microbiol.">
        <title>The phytopathogenic nature of Dickeya aquatica 174/2 and the dynamic early evolution of Dickeya pathogenicity.</title>
        <authorList>
            <person name="Duprey A."/>
            <person name="Taib N."/>
            <person name="Leonard S."/>
            <person name="Garin T."/>
            <person name="Flandrois J.P."/>
            <person name="Nasser W."/>
            <person name="Brochier-Armanet C."/>
            <person name="Reverchon S."/>
        </authorList>
    </citation>
    <scope>NUCLEOTIDE SEQUENCE [LARGE SCALE GENOMIC DNA]</scope>
    <source>
        <strain evidence="5 6">NCPPB 569</strain>
    </source>
</reference>
<dbReference type="RefSeq" id="WP_042868171.1">
    <property type="nucleotide sequence ID" value="NZ_CM001975.1"/>
</dbReference>
<keyword evidence="3" id="KW-0720">Serine protease</keyword>
<dbReference type="InterPro" id="IPR000209">
    <property type="entry name" value="Peptidase_S8/S53_dom"/>
</dbReference>
<dbReference type="Gene3D" id="3.40.50.200">
    <property type="entry name" value="Peptidase S8/S53 domain"/>
    <property type="match status" value="1"/>
</dbReference>
<dbReference type="KEGG" id="dic:Dpoa569_0003566"/>
<accession>A0A5B8IAA5</accession>
<dbReference type="AlphaFoldDB" id="A0A5B8IAA5"/>